<dbReference type="PANTHER" id="PTHR39474:SF1">
    <property type="entry name" value="FUNGAL SPECIFIC TRANSCRIPTION FACTOR"/>
    <property type="match status" value="1"/>
</dbReference>
<accession>A0A9N9YWQ8</accession>
<dbReference type="EMBL" id="CABFOC020000002">
    <property type="protein sequence ID" value="CAH0041075.1"/>
    <property type="molecule type" value="Genomic_DNA"/>
</dbReference>
<feature type="region of interest" description="Disordered" evidence="1">
    <location>
        <begin position="30"/>
        <end position="65"/>
    </location>
</feature>
<dbReference type="AlphaFoldDB" id="A0A9N9YWQ8"/>
<evidence type="ECO:0000313" key="3">
    <source>
        <dbReference type="Proteomes" id="UP000775872"/>
    </source>
</evidence>
<sequence>MASSLLRLRPVLRRPLLLPRATLLPSWTATRATHDGGKPSATAMDVNTALSSPASLPAPGEGEPITLDVSGDGTTVKLDQMGPLVVNHDGSVGRLTNWAEMTKAEQKNTLRILGRRNKQRLEELQKRRQREEKEQEKAGEQGSSSTSN</sequence>
<dbReference type="Proteomes" id="UP000775872">
    <property type="component" value="Unassembled WGS sequence"/>
</dbReference>
<name>A0A9N9YWQ8_9HYPO</name>
<gene>
    <name evidence="2" type="ORF">CSOL1703_00004147</name>
</gene>
<comment type="caution">
    <text evidence="2">The sequence shown here is derived from an EMBL/GenBank/DDBJ whole genome shotgun (WGS) entry which is preliminary data.</text>
</comment>
<protein>
    <submittedName>
        <fullName evidence="2">Uncharacterized protein</fullName>
    </submittedName>
</protein>
<organism evidence="2 3">
    <name type="scientific">Clonostachys solani</name>
    <dbReference type="NCBI Taxonomy" id="160281"/>
    <lineage>
        <taxon>Eukaryota</taxon>
        <taxon>Fungi</taxon>
        <taxon>Dikarya</taxon>
        <taxon>Ascomycota</taxon>
        <taxon>Pezizomycotina</taxon>
        <taxon>Sordariomycetes</taxon>
        <taxon>Hypocreomycetidae</taxon>
        <taxon>Hypocreales</taxon>
        <taxon>Bionectriaceae</taxon>
        <taxon>Clonostachys</taxon>
    </lineage>
</organism>
<reference evidence="3" key="1">
    <citation type="submission" date="2019-06" db="EMBL/GenBank/DDBJ databases">
        <authorList>
            <person name="Broberg M."/>
        </authorList>
    </citation>
    <scope>NUCLEOTIDE SEQUENCE [LARGE SCALE GENOMIC DNA]</scope>
</reference>
<feature type="compositionally biased region" description="Basic and acidic residues" evidence="1">
    <location>
        <begin position="119"/>
        <end position="139"/>
    </location>
</feature>
<keyword evidence="3" id="KW-1185">Reference proteome</keyword>
<evidence type="ECO:0000256" key="1">
    <source>
        <dbReference type="SAM" id="MobiDB-lite"/>
    </source>
</evidence>
<evidence type="ECO:0000313" key="2">
    <source>
        <dbReference type="EMBL" id="CAH0041075.1"/>
    </source>
</evidence>
<reference evidence="2 3" key="2">
    <citation type="submission" date="2021-10" db="EMBL/GenBank/DDBJ databases">
        <authorList>
            <person name="Piombo E."/>
        </authorList>
    </citation>
    <scope>NUCLEOTIDE SEQUENCE [LARGE SCALE GENOMIC DNA]</scope>
</reference>
<feature type="region of interest" description="Disordered" evidence="1">
    <location>
        <begin position="109"/>
        <end position="148"/>
    </location>
</feature>
<dbReference type="OrthoDB" id="4590138at2759"/>
<dbReference type="PANTHER" id="PTHR39474">
    <property type="entry name" value="UNNAMED PRODUCT"/>
    <property type="match status" value="1"/>
</dbReference>
<proteinExistence type="predicted"/>